<dbReference type="GO" id="GO:0016614">
    <property type="term" value="F:oxidoreductase activity, acting on CH-OH group of donors"/>
    <property type="evidence" value="ECO:0007669"/>
    <property type="project" value="InterPro"/>
</dbReference>
<evidence type="ECO:0000313" key="9">
    <source>
        <dbReference type="Proteomes" id="UP000285112"/>
    </source>
</evidence>
<dbReference type="Gene3D" id="3.50.50.60">
    <property type="entry name" value="FAD/NAD(P)-binding domain"/>
    <property type="match status" value="1"/>
</dbReference>
<accession>A0A419I2I7</accession>
<comment type="similarity">
    <text evidence="2 6">Belongs to the GMC oxidoreductase family.</text>
</comment>
<comment type="caution">
    <text evidence="8">The sequence shown here is derived from an EMBL/GenBank/DDBJ whole genome shotgun (WGS) entry which is preliminary data.</text>
</comment>
<name>A0A419I2I7_9PSEU</name>
<organism evidence="8 9">
    <name type="scientific">Amycolatopsis panacis</name>
    <dbReference type="NCBI Taxonomy" id="2340917"/>
    <lineage>
        <taxon>Bacteria</taxon>
        <taxon>Bacillati</taxon>
        <taxon>Actinomycetota</taxon>
        <taxon>Actinomycetes</taxon>
        <taxon>Pseudonocardiales</taxon>
        <taxon>Pseudonocardiaceae</taxon>
        <taxon>Amycolatopsis</taxon>
    </lineage>
</organism>
<evidence type="ECO:0000313" key="8">
    <source>
        <dbReference type="EMBL" id="RJQ84178.1"/>
    </source>
</evidence>
<dbReference type="RefSeq" id="WP_120024463.1">
    <property type="nucleotide sequence ID" value="NZ_QZFV01000088.1"/>
</dbReference>
<dbReference type="InterPro" id="IPR012132">
    <property type="entry name" value="GMC_OxRdtase"/>
</dbReference>
<dbReference type="InterPro" id="IPR000172">
    <property type="entry name" value="GMC_OxRdtase_N"/>
</dbReference>
<dbReference type="OrthoDB" id="9785276at2"/>
<feature type="domain" description="Glucose-methanol-choline oxidoreductase N-terminal" evidence="7">
    <location>
        <begin position="86"/>
        <end position="109"/>
    </location>
</feature>
<dbReference type="InterPro" id="IPR036188">
    <property type="entry name" value="FAD/NAD-bd_sf"/>
</dbReference>
<feature type="binding site" evidence="5">
    <location>
        <position position="226"/>
    </location>
    <ligand>
        <name>FAD</name>
        <dbReference type="ChEBI" id="CHEBI:57692"/>
    </ligand>
</feature>
<dbReference type="Gene3D" id="3.30.410.40">
    <property type="match status" value="1"/>
</dbReference>
<dbReference type="InterPro" id="IPR007867">
    <property type="entry name" value="GMC_OxRtase_C"/>
</dbReference>
<dbReference type="GO" id="GO:0050660">
    <property type="term" value="F:flavin adenine dinucleotide binding"/>
    <property type="evidence" value="ECO:0007669"/>
    <property type="project" value="InterPro"/>
</dbReference>
<dbReference type="Pfam" id="PF00732">
    <property type="entry name" value="GMC_oxred_N"/>
    <property type="match status" value="1"/>
</dbReference>
<evidence type="ECO:0000259" key="7">
    <source>
        <dbReference type="PROSITE" id="PS00623"/>
    </source>
</evidence>
<dbReference type="PANTHER" id="PTHR11552:SF147">
    <property type="entry name" value="CHOLINE DEHYDROGENASE, MITOCHONDRIAL"/>
    <property type="match status" value="1"/>
</dbReference>
<evidence type="ECO:0000256" key="1">
    <source>
        <dbReference type="ARBA" id="ARBA00001974"/>
    </source>
</evidence>
<dbReference type="EMBL" id="QZFV01000088">
    <property type="protein sequence ID" value="RJQ84178.1"/>
    <property type="molecule type" value="Genomic_DNA"/>
</dbReference>
<dbReference type="PROSITE" id="PS00623">
    <property type="entry name" value="GMC_OXRED_1"/>
    <property type="match status" value="1"/>
</dbReference>
<keyword evidence="4 5" id="KW-0274">FAD</keyword>
<dbReference type="SUPFAM" id="SSF51905">
    <property type="entry name" value="FAD/NAD(P)-binding domain"/>
    <property type="match status" value="1"/>
</dbReference>
<evidence type="ECO:0000256" key="3">
    <source>
        <dbReference type="ARBA" id="ARBA00022630"/>
    </source>
</evidence>
<reference evidence="8 9" key="1">
    <citation type="submission" date="2018-09" db="EMBL/GenBank/DDBJ databases">
        <title>YIM PH 21725 draft genome.</title>
        <authorList>
            <person name="Miao C."/>
        </authorList>
    </citation>
    <scope>NUCLEOTIDE SEQUENCE [LARGE SCALE GENOMIC DNA]</scope>
    <source>
        <strain evidence="9">YIM PH21725</strain>
    </source>
</reference>
<dbReference type="AlphaFoldDB" id="A0A419I2I7"/>
<keyword evidence="3 6" id="KW-0285">Flavoprotein</keyword>
<gene>
    <name evidence="8" type="ORF">D5S19_17755</name>
</gene>
<evidence type="ECO:0000256" key="4">
    <source>
        <dbReference type="ARBA" id="ARBA00022827"/>
    </source>
</evidence>
<evidence type="ECO:0000256" key="5">
    <source>
        <dbReference type="PIRSR" id="PIRSR000137-2"/>
    </source>
</evidence>
<comment type="cofactor">
    <cofactor evidence="1 5">
        <name>FAD</name>
        <dbReference type="ChEBI" id="CHEBI:57692"/>
    </cofactor>
</comment>
<dbReference type="PRINTS" id="PR00411">
    <property type="entry name" value="PNDRDTASEI"/>
</dbReference>
<dbReference type="PANTHER" id="PTHR11552">
    <property type="entry name" value="GLUCOSE-METHANOL-CHOLINE GMC OXIDOREDUCTASE"/>
    <property type="match status" value="1"/>
</dbReference>
<evidence type="ECO:0000256" key="2">
    <source>
        <dbReference type="ARBA" id="ARBA00010790"/>
    </source>
</evidence>
<sequence>MTDSWDVIVVGAGSSGLALAARLADRGARVLITEAGADFRSDALPTEWRSPNPINGFLSHTRDEYLWTELRATRTELQEPSLLWRGRGVGGSSIVNGQIAIRPPAEDFDEWAEAGCPGWSYAEVLPYLCRLEDDLEFGGESFHGAGGPIPIYRHPVSAWGAVDKGLRAAALEHGFPWIEDVNAPGATGVSPYPINSRDLRRVTTNDGYLEPRRGLANLKVRAKALVDSVLLRDGRAVGIRVADGSQVEAGQVVLAAGVIGSAEILMRSGIGPAAALRSLGIPVVQDLPVGQNLQDHPVLRLSLPLRPELAAGREDRHTNCCVRYSSGLDGPANDLMIVAMNQNVLALQGADTRAGSGAVGVWLNRADSTGEVTLVSRDPRRSARVRERMLSDETDLKRMRLGAQLLVDLLGSPALKDICAIDPRDVNRDFIEAAAGGASVNDVLLRGVSDAQHGTSTCRMGAADAGNVVVDPDCRVLGIDRLSVVDASVLPFVPGANTNLVAIMLGEVMGDRLTL</sequence>
<dbReference type="PIRSF" id="PIRSF000137">
    <property type="entry name" value="Alcohol_oxidase"/>
    <property type="match status" value="1"/>
</dbReference>
<keyword evidence="9" id="KW-1185">Reference proteome</keyword>
<evidence type="ECO:0000256" key="6">
    <source>
        <dbReference type="RuleBase" id="RU003968"/>
    </source>
</evidence>
<dbReference type="Pfam" id="PF05199">
    <property type="entry name" value="GMC_oxred_C"/>
    <property type="match status" value="1"/>
</dbReference>
<proteinExistence type="inferred from homology"/>
<dbReference type="SUPFAM" id="SSF54373">
    <property type="entry name" value="FAD-linked reductases, C-terminal domain"/>
    <property type="match status" value="1"/>
</dbReference>
<protein>
    <submittedName>
        <fullName evidence="8">FAD-binding protein</fullName>
    </submittedName>
</protein>
<dbReference type="Proteomes" id="UP000285112">
    <property type="component" value="Unassembled WGS sequence"/>
</dbReference>